<organism evidence="1 2">
    <name type="scientific">Dreissena polymorpha</name>
    <name type="common">Zebra mussel</name>
    <name type="synonym">Mytilus polymorpha</name>
    <dbReference type="NCBI Taxonomy" id="45954"/>
    <lineage>
        <taxon>Eukaryota</taxon>
        <taxon>Metazoa</taxon>
        <taxon>Spiralia</taxon>
        <taxon>Lophotrochozoa</taxon>
        <taxon>Mollusca</taxon>
        <taxon>Bivalvia</taxon>
        <taxon>Autobranchia</taxon>
        <taxon>Heteroconchia</taxon>
        <taxon>Euheterodonta</taxon>
        <taxon>Imparidentia</taxon>
        <taxon>Neoheterodontei</taxon>
        <taxon>Myida</taxon>
        <taxon>Dreissenoidea</taxon>
        <taxon>Dreissenidae</taxon>
        <taxon>Dreissena</taxon>
    </lineage>
</organism>
<name>A0A9D4ME11_DREPO</name>
<reference evidence="1" key="2">
    <citation type="submission" date="2020-11" db="EMBL/GenBank/DDBJ databases">
        <authorList>
            <person name="McCartney M.A."/>
            <person name="Auch B."/>
            <person name="Kono T."/>
            <person name="Mallez S."/>
            <person name="Becker A."/>
            <person name="Gohl D.M."/>
            <person name="Silverstein K.A.T."/>
            <person name="Koren S."/>
            <person name="Bechman K.B."/>
            <person name="Herman A."/>
            <person name="Abrahante J.E."/>
            <person name="Garbe J."/>
        </authorList>
    </citation>
    <scope>NUCLEOTIDE SEQUENCE</scope>
    <source>
        <strain evidence="1">Duluth1</strain>
        <tissue evidence="1">Whole animal</tissue>
    </source>
</reference>
<evidence type="ECO:0000313" key="1">
    <source>
        <dbReference type="EMBL" id="KAH3875842.1"/>
    </source>
</evidence>
<dbReference type="Proteomes" id="UP000828390">
    <property type="component" value="Unassembled WGS sequence"/>
</dbReference>
<comment type="caution">
    <text evidence="1">The sequence shown here is derived from an EMBL/GenBank/DDBJ whole genome shotgun (WGS) entry which is preliminary data.</text>
</comment>
<sequence length="79" mass="9294">MWRGFRRKLYSKACIMRAVSAYSVRVSIGTLMELFVHRLLSMATASMKWTLLFVPQRYWCHPLAAINYLFQIIAVHDDI</sequence>
<accession>A0A9D4ME11</accession>
<gene>
    <name evidence="1" type="ORF">DPMN_039122</name>
</gene>
<protein>
    <submittedName>
        <fullName evidence="1">Uncharacterized protein</fullName>
    </submittedName>
</protein>
<dbReference type="AlphaFoldDB" id="A0A9D4ME11"/>
<evidence type="ECO:0000313" key="2">
    <source>
        <dbReference type="Proteomes" id="UP000828390"/>
    </source>
</evidence>
<proteinExistence type="predicted"/>
<dbReference type="EMBL" id="JAIWYP010000002">
    <property type="protein sequence ID" value="KAH3875842.1"/>
    <property type="molecule type" value="Genomic_DNA"/>
</dbReference>
<keyword evidence="2" id="KW-1185">Reference proteome</keyword>
<reference evidence="1" key="1">
    <citation type="journal article" date="2019" name="bioRxiv">
        <title>The Genome of the Zebra Mussel, Dreissena polymorpha: A Resource for Invasive Species Research.</title>
        <authorList>
            <person name="McCartney M.A."/>
            <person name="Auch B."/>
            <person name="Kono T."/>
            <person name="Mallez S."/>
            <person name="Zhang Y."/>
            <person name="Obille A."/>
            <person name="Becker A."/>
            <person name="Abrahante J.E."/>
            <person name="Garbe J."/>
            <person name="Badalamenti J.P."/>
            <person name="Herman A."/>
            <person name="Mangelson H."/>
            <person name="Liachko I."/>
            <person name="Sullivan S."/>
            <person name="Sone E.D."/>
            <person name="Koren S."/>
            <person name="Silverstein K.A.T."/>
            <person name="Beckman K.B."/>
            <person name="Gohl D.M."/>
        </authorList>
    </citation>
    <scope>NUCLEOTIDE SEQUENCE</scope>
    <source>
        <strain evidence="1">Duluth1</strain>
        <tissue evidence="1">Whole animal</tissue>
    </source>
</reference>